<accession>N9TS36</accession>
<dbReference type="eggNOG" id="ENOG5030R0Q">
    <property type="taxonomic scope" value="Bacteria"/>
</dbReference>
<organism evidence="1 2">
    <name type="scientific">Metamycoplasma auris 15026</name>
    <dbReference type="NCBI Taxonomy" id="1188233"/>
    <lineage>
        <taxon>Bacteria</taxon>
        <taxon>Bacillati</taxon>
        <taxon>Mycoplasmatota</taxon>
        <taxon>Mycoplasmoidales</taxon>
        <taxon>Metamycoplasmataceae</taxon>
        <taxon>Metamycoplasma</taxon>
    </lineage>
</organism>
<evidence type="ECO:0000313" key="2">
    <source>
        <dbReference type="Proteomes" id="UP000013131"/>
    </source>
</evidence>
<name>N9TS36_9BACT</name>
<comment type="caution">
    <text evidence="1">The sequence shown here is derived from an EMBL/GenBank/DDBJ whole genome shotgun (WGS) entry which is preliminary data.</text>
</comment>
<dbReference type="InterPro" id="IPR054779">
    <property type="entry name" value="Cys_pept_put_mycoplasmatota"/>
</dbReference>
<protein>
    <submittedName>
        <fullName evidence="1">Uncharacterized protein</fullName>
    </submittedName>
</protein>
<keyword evidence="2" id="KW-1185">Reference proteome</keyword>
<dbReference type="RefSeq" id="WP_004424115.1">
    <property type="nucleotide sequence ID" value="NZ_AORI01000008.1"/>
</dbReference>
<evidence type="ECO:0000313" key="1">
    <source>
        <dbReference type="EMBL" id="ENY68890.1"/>
    </source>
</evidence>
<dbReference type="PATRIC" id="fig|1188233.3.peg.257"/>
<proteinExistence type="predicted"/>
<reference evidence="1 2" key="1">
    <citation type="journal article" date="2013" name="Genome Announc.">
        <title>Draft Genome Sequences of Mycoplasma auris and Mycoplasma yeatsii, Two Species of the Ear Canal of Caprinae.</title>
        <authorList>
            <person name="Dordet-Frisoni E."/>
            <person name="Baranowski E."/>
            <person name="Barre A."/>
            <person name="Blanchard A."/>
            <person name="Breton M."/>
            <person name="Couture C."/>
            <person name="Dupuy V."/>
            <person name="Gaurivaud P."/>
            <person name="Jacob D."/>
            <person name="Lemaitre C."/>
            <person name="Manso-Silvan L."/>
            <person name="Nikolski M."/>
            <person name="Nouvel L.X."/>
            <person name="Poumarat F."/>
            <person name="Sirand-Pugnet P."/>
            <person name="Thebault P."/>
            <person name="Theil S."/>
            <person name="Thiaucourt F."/>
            <person name="Citti C."/>
            <person name="Tardy F."/>
        </authorList>
    </citation>
    <scope>NUCLEOTIDE SEQUENCE [LARGE SCALE GENOMIC DNA]</scope>
    <source>
        <strain evidence="1 2">15026</strain>
    </source>
</reference>
<sequence length="431" mass="50451">MFNVDYYDNAIIEKINNKFFSLDEKQIIEKYIDIENKEFIKYLELELLKYDKETNFKVKKIKFFKDTFGNPMIFVEYLPIGWAVFSLTNFESLVININEKSNKISKLDKTKIYSFGLYQGNFFEIKKEYDFVDGNELYTKLINNKLKISDTLNNKKLIEVKNKLTSDTNNMHPLTLGHSPGYAPLNNRITDRIIKADKEVSHSWWFKTLNDNFGYAYPPEDFNYTKDDRGLCHYIAIALLLEYGQLFLSQETFSQNQLEKYMTKPTTSNPLNDKYGYPTGPKFNKKLTFDLWFNHGKEAFFTSSSYLVSVMNSFQYEDKHKYPLYVQRRSAGWIKPWKWINDDKPCIVFGHIPVAENELGWHAIVVYGYFDNGNKCLAHFGWEGYSQVIMSSSLSGQLWLLGVSASNGKPTVADKSYFMLNNENVDVTRFK</sequence>
<dbReference type="AlphaFoldDB" id="N9TS36"/>
<dbReference type="Proteomes" id="UP000013131">
    <property type="component" value="Unassembled WGS sequence"/>
</dbReference>
<dbReference type="EMBL" id="AORI01000008">
    <property type="protein sequence ID" value="ENY68890.1"/>
    <property type="molecule type" value="Genomic_DNA"/>
</dbReference>
<dbReference type="NCBIfam" id="NF045837">
    <property type="entry name" value="Mplas_Cys_pep"/>
    <property type="match status" value="1"/>
</dbReference>
<dbReference type="OrthoDB" id="394997at2"/>
<gene>
    <name evidence="1" type="ORF">MAU_2600</name>
</gene>